<keyword evidence="6" id="KW-1185">Reference proteome</keyword>
<evidence type="ECO:0000313" key="6">
    <source>
        <dbReference type="Proteomes" id="UP000272025"/>
    </source>
</evidence>
<dbReference type="RefSeq" id="XP_028464228.1">
    <property type="nucleotide sequence ID" value="XM_028615125.1"/>
</dbReference>
<dbReference type="Pfam" id="PF22191">
    <property type="entry name" value="IBR_1"/>
    <property type="match status" value="1"/>
</dbReference>
<dbReference type="InterPro" id="IPR036465">
    <property type="entry name" value="vWFA_dom_sf"/>
</dbReference>
<dbReference type="EMBL" id="ML119059">
    <property type="protein sequence ID" value="ROT36422.1"/>
    <property type="molecule type" value="Genomic_DNA"/>
</dbReference>
<protein>
    <recommendedName>
        <fullName evidence="7">RING-type domain-containing protein</fullName>
    </recommendedName>
</protein>
<dbReference type="PROSITE" id="PS50089">
    <property type="entry name" value="ZF_RING_2"/>
    <property type="match status" value="1"/>
</dbReference>
<keyword evidence="1" id="KW-0863">Zinc-finger</keyword>
<dbReference type="PROSITE" id="PS00028">
    <property type="entry name" value="ZINC_FINGER_C2H2_1"/>
    <property type="match status" value="1"/>
</dbReference>
<evidence type="ECO:0000256" key="1">
    <source>
        <dbReference type="PROSITE-ProRule" id="PRU00042"/>
    </source>
</evidence>
<reference evidence="5 6" key="1">
    <citation type="journal article" date="2018" name="Mol. Ecol.">
        <title>The obligate alkalophilic soda-lake fungus Sodiomyces alkalinus has shifted to a protein diet.</title>
        <authorList>
            <person name="Grum-Grzhimaylo A.A."/>
            <person name="Falkoski D.L."/>
            <person name="van den Heuvel J."/>
            <person name="Valero-Jimenez C.A."/>
            <person name="Min B."/>
            <person name="Choi I.G."/>
            <person name="Lipzen A."/>
            <person name="Daum C.G."/>
            <person name="Aanen D.K."/>
            <person name="Tsang A."/>
            <person name="Henrissat B."/>
            <person name="Bilanenko E.N."/>
            <person name="de Vries R.P."/>
            <person name="van Kan J.A.L."/>
            <person name="Grigoriev I.V."/>
            <person name="Debets A.J.M."/>
        </authorList>
    </citation>
    <scope>NUCLEOTIDE SEQUENCE [LARGE SCALE GENOMIC DNA]</scope>
    <source>
        <strain evidence="5 6">F11</strain>
    </source>
</reference>
<dbReference type="InterPro" id="IPR013087">
    <property type="entry name" value="Znf_C2H2_type"/>
</dbReference>
<evidence type="ECO:0000259" key="4">
    <source>
        <dbReference type="PROSITE" id="PS50157"/>
    </source>
</evidence>
<evidence type="ECO:0000256" key="2">
    <source>
        <dbReference type="SAM" id="MobiDB-lite"/>
    </source>
</evidence>
<dbReference type="SUPFAM" id="SSF57850">
    <property type="entry name" value="RING/U-box"/>
    <property type="match status" value="1"/>
</dbReference>
<dbReference type="InterPro" id="IPR001841">
    <property type="entry name" value="Znf_RING"/>
</dbReference>
<dbReference type="Gene3D" id="1.20.120.1750">
    <property type="match status" value="1"/>
</dbReference>
<feature type="domain" description="RING-type" evidence="3">
    <location>
        <begin position="1093"/>
        <end position="1146"/>
    </location>
</feature>
<organism evidence="5 6">
    <name type="scientific">Sodiomyces alkalinus (strain CBS 110278 / VKM F-3762 / F11)</name>
    <name type="common">Alkaliphilic filamentous fungus</name>
    <dbReference type="NCBI Taxonomy" id="1314773"/>
    <lineage>
        <taxon>Eukaryota</taxon>
        <taxon>Fungi</taxon>
        <taxon>Dikarya</taxon>
        <taxon>Ascomycota</taxon>
        <taxon>Pezizomycotina</taxon>
        <taxon>Sordariomycetes</taxon>
        <taxon>Hypocreomycetidae</taxon>
        <taxon>Glomerellales</taxon>
        <taxon>Plectosphaerellaceae</taxon>
        <taxon>Sodiomyces</taxon>
    </lineage>
</organism>
<feature type="domain" description="C2H2-type" evidence="4">
    <location>
        <begin position="1254"/>
        <end position="1279"/>
    </location>
</feature>
<name>A0A3N2PPI3_SODAK</name>
<feature type="region of interest" description="Disordered" evidence="2">
    <location>
        <begin position="428"/>
        <end position="454"/>
    </location>
</feature>
<gene>
    <name evidence="5" type="ORF">SODALDRAFT_380741</name>
</gene>
<dbReference type="OrthoDB" id="1431934at2759"/>
<dbReference type="GeneID" id="39583602"/>
<evidence type="ECO:0000313" key="5">
    <source>
        <dbReference type="EMBL" id="ROT36422.1"/>
    </source>
</evidence>
<feature type="region of interest" description="Disordered" evidence="2">
    <location>
        <begin position="623"/>
        <end position="652"/>
    </location>
</feature>
<dbReference type="GO" id="GO:0008270">
    <property type="term" value="F:zinc ion binding"/>
    <property type="evidence" value="ECO:0007669"/>
    <property type="project" value="UniProtKB-KW"/>
</dbReference>
<keyword evidence="1" id="KW-0479">Metal-binding</keyword>
<dbReference type="PROSITE" id="PS50157">
    <property type="entry name" value="ZINC_FINGER_C2H2_2"/>
    <property type="match status" value="1"/>
</dbReference>
<sequence>MKLLNPKPTLDCALETLPASPPANPFQLRSIITHDRFSSTPAKLALTWPLFCEPNAIDIGDSFDSSCHQLSQPSAVSRQPYKDVLPAGLALASRLLSNQPQFDPFLPIEIPSNSFPTIWSPVSYGSPISSSPSPRAPRVLTSQHPMLGQLAPSPSSIFIPHLYFNSQDKQNVCAMESNAQSQGQVYDLLIVTDATASMSKYLKALHRALPDIIRISTLTDCFSRIGVLAYRDYFQGEVIEWSKWCSGVNPVANPDAGSDADLVSRDHIIQFASSLVPCHGGDWPEATKTGLARAHHLMRPEATTIILLFTDAPPHMPITGGNWRDKEIETLSDPHSAALFGPDAKLFLDWTSACTTLATGEKKAHVFSIVESHLMDTVAPYVYLSTLTGGTCYQIVNANADANAASTSISDLSMSILLTWTGLADAQHATVPRDPRSRRSVARPLSYKQSDDIGDVAHEDDDRISRYLMRRDSNHATATVLDNMDQPRLEPDSPDLDIVVPRQRQPALEPLAKRYAADPAYRALVVDQLKEIIDTNVAVITVNPVFGALWRAVCSDRASEARAELTQRFSDQVAHVTDPDQAARMKTWLEESYNYKAQIAEAIDEVPASDRCPCVFFDPTHDFTTHPDEEEEEDEDDADQGDAPDKRGPAEFTRSELLDISRSCDYRILRRLGRVLTCLTYVASEEDLPAHIRDAAPGVVPRMPLALAAPKYQRTFWRYLLHLVLPGTMLSARPAALLAALSIRMAILPLRDVADRELLAYGANWNNREVSETWNVGCLSLLLDADRDYEGRVASGVTVRPHPDARVLPEPDQKLFQTLVDYKMLELNLNTTLQARIGWTPSKTMVPLGPIVTCKLCRLPRSVTVMGTDGSCGLCHPNSCDCAACLRAPDFEERIHNNVGPQDSETTEATWVECFNTTCRAQYVVYNPSLLRVRAKCFYCRHESRLEGQAKPGPAPCVECSRCLGRIIWPHEYRPADLDLASFQCPACVAGRETVIDHETTAKALSDENTTAWLVRNENNALQHLFDGRSLFHKVSRIPDISTLASNVEVLPGTTNDNDTRLTISGKLVRNASDLRSSLSDWVKRRKVQSGTCLLCFSDANKRDLRACGRSGCASTICRSCRQDWYGINRRGQVINLPALSCPFCRRSPVAAVVSRLGIASLGGLREAVANPAWVYAWCGGCGFAKQFAERVCAEAGAVGAAAAAAAQVRDWRCEDCEANRGKGREVLHCPTCDTATEKVGGCAHIDCPACGAHWCFECGTAFVDAQRVYAHMEEAHGGIYGYDSEDNDDDYD</sequence>
<feature type="compositionally biased region" description="Basic and acidic residues" evidence="2">
    <location>
        <begin position="643"/>
        <end position="652"/>
    </location>
</feature>
<evidence type="ECO:0000259" key="3">
    <source>
        <dbReference type="PROSITE" id="PS50089"/>
    </source>
</evidence>
<proteinExistence type="predicted"/>
<keyword evidence="1" id="KW-0862">Zinc</keyword>
<evidence type="ECO:0008006" key="7">
    <source>
        <dbReference type="Google" id="ProtNLM"/>
    </source>
</evidence>
<accession>A0A3N2PPI3</accession>
<dbReference type="Proteomes" id="UP000272025">
    <property type="component" value="Unassembled WGS sequence"/>
</dbReference>
<dbReference type="Gene3D" id="3.40.50.410">
    <property type="entry name" value="von Willebrand factor, type A domain"/>
    <property type="match status" value="1"/>
</dbReference>
<dbReference type="SUPFAM" id="SSF53300">
    <property type="entry name" value="vWA-like"/>
    <property type="match status" value="1"/>
</dbReference>
<dbReference type="STRING" id="1314773.A0A3N2PPI3"/>
<feature type="compositionally biased region" description="Acidic residues" evidence="2">
    <location>
        <begin position="628"/>
        <end position="642"/>
    </location>
</feature>